<reference evidence="3" key="1">
    <citation type="journal article" date="2020" name="Stud. Mycol.">
        <title>101 Dothideomycetes genomes: a test case for predicting lifestyles and emergence of pathogens.</title>
        <authorList>
            <person name="Haridas S."/>
            <person name="Albert R."/>
            <person name="Binder M."/>
            <person name="Bloem J."/>
            <person name="Labutti K."/>
            <person name="Salamov A."/>
            <person name="Andreopoulos B."/>
            <person name="Baker S."/>
            <person name="Barry K."/>
            <person name="Bills G."/>
            <person name="Bluhm B."/>
            <person name="Cannon C."/>
            <person name="Castanera R."/>
            <person name="Culley D."/>
            <person name="Daum C."/>
            <person name="Ezra D."/>
            <person name="Gonzalez J."/>
            <person name="Henrissat B."/>
            <person name="Kuo A."/>
            <person name="Liang C."/>
            <person name="Lipzen A."/>
            <person name="Lutzoni F."/>
            <person name="Magnuson J."/>
            <person name="Mondo S."/>
            <person name="Nolan M."/>
            <person name="Ohm R."/>
            <person name="Pangilinan J."/>
            <person name="Park H.-J."/>
            <person name="Ramirez L."/>
            <person name="Alfaro M."/>
            <person name="Sun H."/>
            <person name="Tritt A."/>
            <person name="Yoshinaga Y."/>
            <person name="Zwiers L.-H."/>
            <person name="Turgeon B."/>
            <person name="Goodwin S."/>
            <person name="Spatafora J."/>
            <person name="Crous P."/>
            <person name="Grigoriev I."/>
        </authorList>
    </citation>
    <scope>NUCLEOTIDE SEQUENCE</scope>
    <source>
        <strain evidence="3">CBS 690.94</strain>
    </source>
</reference>
<dbReference type="OrthoDB" id="10593299at2759"/>
<evidence type="ECO:0000313" key="3">
    <source>
        <dbReference type="EMBL" id="KAF2451223.1"/>
    </source>
</evidence>
<name>A0A9P4UJ21_9PLEO</name>
<dbReference type="Proteomes" id="UP000799764">
    <property type="component" value="Unassembled WGS sequence"/>
</dbReference>
<sequence length="404" mass="45815">MLLVGTYDSSAAGEGIDHVYAYIHSKRAKSVSFLRDCSHSVSYSRLLPFFTGHRKKTKFAQPFCDLVDRAWEYGSTAKLRAVICYYFMVAGYISRVGGYASFSKDFYMACASIAVRGLQPSTKADDLKHDPIEYIRHAVTVHIDLDSESDDDQSNASTIPPVKKKKRKVPVENNDPSVEVARTSASSDFAVPLVKDNIIAQADTNDVTLHQLTALLEKAKKYCQEMIQGNKRLKLDIQAVRAKDTEFRTINSRLTRENVNMQRRVQAEREHTKKLLEHQGTLNNSLKEAEKKIIEAETQAGMKSRETYAAKVEEKQVKVNKAEAERDHERLVAQDLRKRLEAIAAELANKDTAAAKQVEKERARANTAEAKLAIIQTVFDKWEDRHPEKFLGSRGHRELQHFQF</sequence>
<evidence type="ECO:0000256" key="2">
    <source>
        <dbReference type="SAM" id="MobiDB-lite"/>
    </source>
</evidence>
<organism evidence="3 4">
    <name type="scientific">Karstenula rhodostoma CBS 690.94</name>
    <dbReference type="NCBI Taxonomy" id="1392251"/>
    <lineage>
        <taxon>Eukaryota</taxon>
        <taxon>Fungi</taxon>
        <taxon>Dikarya</taxon>
        <taxon>Ascomycota</taxon>
        <taxon>Pezizomycotina</taxon>
        <taxon>Dothideomycetes</taxon>
        <taxon>Pleosporomycetidae</taxon>
        <taxon>Pleosporales</taxon>
        <taxon>Massarineae</taxon>
        <taxon>Didymosphaeriaceae</taxon>
        <taxon>Karstenula</taxon>
    </lineage>
</organism>
<protein>
    <submittedName>
        <fullName evidence="3">Uncharacterized protein</fullName>
    </submittedName>
</protein>
<dbReference type="AlphaFoldDB" id="A0A9P4UJ21"/>
<evidence type="ECO:0000256" key="1">
    <source>
        <dbReference type="SAM" id="Coils"/>
    </source>
</evidence>
<gene>
    <name evidence="3" type="ORF">P171DRAFT_437998</name>
</gene>
<proteinExistence type="predicted"/>
<comment type="caution">
    <text evidence="3">The sequence shown here is derived from an EMBL/GenBank/DDBJ whole genome shotgun (WGS) entry which is preliminary data.</text>
</comment>
<keyword evidence="4" id="KW-1185">Reference proteome</keyword>
<feature type="coiled-coil region" evidence="1">
    <location>
        <begin position="251"/>
        <end position="353"/>
    </location>
</feature>
<feature type="region of interest" description="Disordered" evidence="2">
    <location>
        <begin position="147"/>
        <end position="176"/>
    </location>
</feature>
<accession>A0A9P4UJ21</accession>
<evidence type="ECO:0000313" key="4">
    <source>
        <dbReference type="Proteomes" id="UP000799764"/>
    </source>
</evidence>
<dbReference type="EMBL" id="MU001492">
    <property type="protein sequence ID" value="KAF2451223.1"/>
    <property type="molecule type" value="Genomic_DNA"/>
</dbReference>
<keyword evidence="1" id="KW-0175">Coiled coil</keyword>